<dbReference type="InterPro" id="IPR021295">
    <property type="entry name" value="DUF2867"/>
</dbReference>
<reference evidence="1 2" key="1">
    <citation type="submission" date="2018-11" db="EMBL/GenBank/DDBJ databases">
        <title>Vibrio LJC006 sp. nov., isolated from seawater during the bloom of the enteromorpha.</title>
        <authorList>
            <person name="Liang J."/>
        </authorList>
    </citation>
    <scope>NUCLEOTIDE SEQUENCE [LARGE SCALE GENOMIC DNA]</scope>
    <source>
        <strain evidence="1 2">LJC006</strain>
    </source>
</reference>
<dbReference type="EMBL" id="RJVQ01000005">
    <property type="protein sequence ID" value="RQW62661.1"/>
    <property type="molecule type" value="Genomic_DNA"/>
</dbReference>
<dbReference type="Proteomes" id="UP000281112">
    <property type="component" value="Unassembled WGS sequence"/>
</dbReference>
<dbReference type="AlphaFoldDB" id="A0A3N9TEK5"/>
<evidence type="ECO:0000313" key="2">
    <source>
        <dbReference type="Proteomes" id="UP000281112"/>
    </source>
</evidence>
<comment type="caution">
    <text evidence="1">The sequence shown here is derived from an EMBL/GenBank/DDBJ whole genome shotgun (WGS) entry which is preliminary data.</text>
</comment>
<dbReference type="Pfam" id="PF11066">
    <property type="entry name" value="DUF2867"/>
    <property type="match status" value="1"/>
</dbReference>
<organism evidence="1 2">
    <name type="scientific">Vibrio viridaestus</name>
    <dbReference type="NCBI Taxonomy" id="2487322"/>
    <lineage>
        <taxon>Bacteria</taxon>
        <taxon>Pseudomonadati</taxon>
        <taxon>Pseudomonadota</taxon>
        <taxon>Gammaproteobacteria</taxon>
        <taxon>Vibrionales</taxon>
        <taxon>Vibrionaceae</taxon>
        <taxon>Vibrio</taxon>
    </lineage>
</organism>
<sequence length="158" mass="17972">MPMSCGLESEKRYGHYVDSFEVVVSRELSAKLVYYAIFAYLPKSIQLALVVRNKLVSLFGFRPSLTVLSVPVEDLSAGTQCGDLIFYRVDDDEVICATNERHLDIWLSVQRVGNQMYAVTTLVNTHSWLGRLYLMVIRPLHKLVARQAILSALNHQRL</sequence>
<dbReference type="OrthoDB" id="7058586at2"/>
<keyword evidence="2" id="KW-1185">Reference proteome</keyword>
<evidence type="ECO:0000313" key="1">
    <source>
        <dbReference type="EMBL" id="RQW62661.1"/>
    </source>
</evidence>
<proteinExistence type="predicted"/>
<accession>A0A3N9TEK5</accession>
<gene>
    <name evidence="1" type="ORF">EES38_13120</name>
</gene>
<protein>
    <submittedName>
        <fullName evidence="1">DUF2867 domain-containing protein</fullName>
    </submittedName>
</protein>
<name>A0A3N9TEK5_9VIBR</name>